<proteinExistence type="predicted"/>
<sequence>MMSSNSLLEGMNLYNESASPGSFDLILDQCPNLRYFAVDILNAEQIRKLPLKAPNLRYFLIRMLDYRDLSQIGDAFIYALQNLPNLRQLFIPLFIPAVLYNSLFKPIKRLSRQKRLSIITGWPCCSSDDLIDEWIHLCCQGNPST</sequence>
<dbReference type="Proteomes" id="UP000887565">
    <property type="component" value="Unplaced"/>
</dbReference>
<dbReference type="Gene3D" id="3.80.10.10">
    <property type="entry name" value="Ribonuclease Inhibitor"/>
    <property type="match status" value="1"/>
</dbReference>
<keyword evidence="1" id="KW-1185">Reference proteome</keyword>
<dbReference type="InterPro" id="IPR032675">
    <property type="entry name" value="LRR_dom_sf"/>
</dbReference>
<reference evidence="2" key="1">
    <citation type="submission" date="2022-11" db="UniProtKB">
        <authorList>
            <consortium name="WormBaseParasite"/>
        </authorList>
    </citation>
    <scope>IDENTIFICATION</scope>
</reference>
<protein>
    <submittedName>
        <fullName evidence="2">Uncharacterized protein</fullName>
    </submittedName>
</protein>
<evidence type="ECO:0000313" key="1">
    <source>
        <dbReference type="Proteomes" id="UP000887565"/>
    </source>
</evidence>
<evidence type="ECO:0000313" key="2">
    <source>
        <dbReference type="WBParaSite" id="nRc.2.0.1.t33141-RA"/>
    </source>
</evidence>
<organism evidence="1 2">
    <name type="scientific">Romanomermis culicivorax</name>
    <name type="common">Nematode worm</name>
    <dbReference type="NCBI Taxonomy" id="13658"/>
    <lineage>
        <taxon>Eukaryota</taxon>
        <taxon>Metazoa</taxon>
        <taxon>Ecdysozoa</taxon>
        <taxon>Nematoda</taxon>
        <taxon>Enoplea</taxon>
        <taxon>Dorylaimia</taxon>
        <taxon>Mermithida</taxon>
        <taxon>Mermithoidea</taxon>
        <taxon>Mermithidae</taxon>
        <taxon>Romanomermis</taxon>
    </lineage>
</organism>
<name>A0A915K362_ROMCU</name>
<dbReference type="WBParaSite" id="nRc.2.0.1.t33141-RA">
    <property type="protein sequence ID" value="nRc.2.0.1.t33141-RA"/>
    <property type="gene ID" value="nRc.2.0.1.g33141"/>
</dbReference>
<dbReference type="AlphaFoldDB" id="A0A915K362"/>
<accession>A0A915K362</accession>